<gene>
    <name evidence="2" type="ORF">RJ641_034293</name>
</gene>
<feature type="domain" description="DOG1" evidence="1">
    <location>
        <begin position="1"/>
        <end position="254"/>
    </location>
</feature>
<evidence type="ECO:0000313" key="2">
    <source>
        <dbReference type="EMBL" id="KAK6934138.1"/>
    </source>
</evidence>
<dbReference type="AlphaFoldDB" id="A0AAN8VU80"/>
<reference evidence="2 3" key="1">
    <citation type="submission" date="2023-12" db="EMBL/GenBank/DDBJ databases">
        <title>A high-quality genome assembly for Dillenia turbinata (Dilleniales).</title>
        <authorList>
            <person name="Chanderbali A."/>
        </authorList>
    </citation>
    <scope>NUCLEOTIDE SEQUENCE [LARGE SCALE GENOMIC DNA]</scope>
    <source>
        <strain evidence="2">LSX21</strain>
        <tissue evidence="2">Leaf</tissue>
    </source>
</reference>
<proteinExistence type="predicted"/>
<dbReference type="InterPro" id="IPR051886">
    <property type="entry name" value="Seed_Dev/Stress_Resp_Reg"/>
</dbReference>
<keyword evidence="3" id="KW-1185">Reference proteome</keyword>
<evidence type="ECO:0000313" key="3">
    <source>
        <dbReference type="Proteomes" id="UP001370490"/>
    </source>
</evidence>
<dbReference type="PANTHER" id="PTHR46354">
    <property type="entry name" value="DOG1 DOMAIN-CONTAINING PROTEIN"/>
    <property type="match status" value="1"/>
</dbReference>
<organism evidence="2 3">
    <name type="scientific">Dillenia turbinata</name>
    <dbReference type="NCBI Taxonomy" id="194707"/>
    <lineage>
        <taxon>Eukaryota</taxon>
        <taxon>Viridiplantae</taxon>
        <taxon>Streptophyta</taxon>
        <taxon>Embryophyta</taxon>
        <taxon>Tracheophyta</taxon>
        <taxon>Spermatophyta</taxon>
        <taxon>Magnoliopsida</taxon>
        <taxon>eudicotyledons</taxon>
        <taxon>Gunneridae</taxon>
        <taxon>Pentapetalae</taxon>
        <taxon>Dilleniales</taxon>
        <taxon>Dilleniaceae</taxon>
        <taxon>Dillenia</taxon>
    </lineage>
</organism>
<sequence length="260" mass="29598">MCFERFYESWVDNLHRLIHQLTTAYTRNTAAAAEQPNPNQNPSQETHLLQLINSVMTHYTEYYRVKSIAANNNVLSVFSAPWISSLERSLRWIGGWRPTTVFHLIYTESSIHFESRIDDILRGHSTGDLGDLTPTQLRRVSDLQCETVREENEINEELAEWQDSVSDMMKTLMEMESMANTTTGTTASSNDGGDFIDGKIGRLAGVLERADDLRLRTVRRVVDLLTPQQTVEFLIAAAELQFGVRGWGVNHDRQRGNADH</sequence>
<dbReference type="GO" id="GO:0006351">
    <property type="term" value="P:DNA-templated transcription"/>
    <property type="evidence" value="ECO:0007669"/>
    <property type="project" value="InterPro"/>
</dbReference>
<protein>
    <submittedName>
        <fullName evidence="2">Transcription factor TGA like domain</fullName>
    </submittedName>
</protein>
<evidence type="ECO:0000259" key="1">
    <source>
        <dbReference type="PROSITE" id="PS51806"/>
    </source>
</evidence>
<dbReference type="Pfam" id="PF14144">
    <property type="entry name" value="DOG1"/>
    <property type="match status" value="1"/>
</dbReference>
<accession>A0AAN8VU80</accession>
<comment type="caution">
    <text evidence="2">The sequence shown here is derived from an EMBL/GenBank/DDBJ whole genome shotgun (WGS) entry which is preliminary data.</text>
</comment>
<dbReference type="Proteomes" id="UP001370490">
    <property type="component" value="Unassembled WGS sequence"/>
</dbReference>
<dbReference type="EMBL" id="JBAMMX010000008">
    <property type="protein sequence ID" value="KAK6934138.1"/>
    <property type="molecule type" value="Genomic_DNA"/>
</dbReference>
<name>A0AAN8VU80_9MAGN</name>
<dbReference type="PANTHER" id="PTHR46354:SF12">
    <property type="entry name" value="DNA-BINDING PROTEIN-LIKE PROTEIN"/>
    <property type="match status" value="1"/>
</dbReference>
<dbReference type="PROSITE" id="PS51806">
    <property type="entry name" value="DOG1"/>
    <property type="match status" value="1"/>
</dbReference>
<dbReference type="InterPro" id="IPR025422">
    <property type="entry name" value="TGA_domain"/>
</dbReference>
<dbReference type="GO" id="GO:0043565">
    <property type="term" value="F:sequence-specific DNA binding"/>
    <property type="evidence" value="ECO:0007669"/>
    <property type="project" value="InterPro"/>
</dbReference>